<dbReference type="SUPFAM" id="SSF51419">
    <property type="entry name" value="PLP-binding barrel"/>
    <property type="match status" value="1"/>
</dbReference>
<dbReference type="AlphaFoldDB" id="A0A6J6INK7"/>
<dbReference type="Pfam" id="PF01168">
    <property type="entry name" value="Ala_racemase_N"/>
    <property type="match status" value="1"/>
</dbReference>
<evidence type="ECO:0000259" key="2">
    <source>
        <dbReference type="Pfam" id="PF01168"/>
    </source>
</evidence>
<dbReference type="PIRSF" id="PIRSF004848">
    <property type="entry name" value="YBL036c_PLPDEIII"/>
    <property type="match status" value="1"/>
</dbReference>
<keyword evidence="1" id="KW-0663">Pyridoxal phosphate</keyword>
<evidence type="ECO:0000313" key="3">
    <source>
        <dbReference type="EMBL" id="CAB4626182.1"/>
    </source>
</evidence>
<dbReference type="NCBIfam" id="TIGR00044">
    <property type="entry name" value="YggS family pyridoxal phosphate-dependent enzyme"/>
    <property type="match status" value="1"/>
</dbReference>
<name>A0A6J6INK7_9ZZZZ</name>
<proteinExistence type="inferred from homology"/>
<dbReference type="InterPro" id="IPR029066">
    <property type="entry name" value="PLP-binding_barrel"/>
</dbReference>
<dbReference type="HAMAP" id="MF_02087">
    <property type="entry name" value="PLP_homeostasis"/>
    <property type="match status" value="1"/>
</dbReference>
<reference evidence="3" key="1">
    <citation type="submission" date="2020-05" db="EMBL/GenBank/DDBJ databases">
        <authorList>
            <person name="Chiriac C."/>
            <person name="Salcher M."/>
            <person name="Ghai R."/>
            <person name="Kavagutti S V."/>
        </authorList>
    </citation>
    <scope>NUCLEOTIDE SEQUENCE</scope>
</reference>
<organism evidence="3">
    <name type="scientific">freshwater metagenome</name>
    <dbReference type="NCBI Taxonomy" id="449393"/>
    <lineage>
        <taxon>unclassified sequences</taxon>
        <taxon>metagenomes</taxon>
        <taxon>ecological metagenomes</taxon>
    </lineage>
</organism>
<gene>
    <name evidence="3" type="ORF">UFOPK1939_00942</name>
</gene>
<feature type="domain" description="Alanine racemase N-terminal" evidence="2">
    <location>
        <begin position="21"/>
        <end position="226"/>
    </location>
</feature>
<dbReference type="PANTHER" id="PTHR10146">
    <property type="entry name" value="PROLINE SYNTHETASE CO-TRANSCRIBED BACTERIAL HOMOLOG PROTEIN"/>
    <property type="match status" value="1"/>
</dbReference>
<dbReference type="InterPro" id="IPR011078">
    <property type="entry name" value="PyrdxlP_homeostasis"/>
</dbReference>
<dbReference type="Gene3D" id="3.20.20.10">
    <property type="entry name" value="Alanine racemase"/>
    <property type="match status" value="1"/>
</dbReference>
<accession>A0A6J6INK7</accession>
<dbReference type="GO" id="GO:0030170">
    <property type="term" value="F:pyridoxal phosphate binding"/>
    <property type="evidence" value="ECO:0007669"/>
    <property type="project" value="InterPro"/>
</dbReference>
<dbReference type="InterPro" id="IPR001608">
    <property type="entry name" value="Ala_racemase_N"/>
</dbReference>
<protein>
    <submittedName>
        <fullName evidence="3">Unannotated protein</fullName>
    </submittedName>
</protein>
<sequence length="228" mass="24060">MSGTSRVDELRRGLESTQQRVEHACQLAGRSSNDVTVVVVTKTYPVSDVEILQELGVTDVGENKDQEAGPKRLQMTHHCLRWHAVGQVQSNKAKSVAQWADVVHSVDRVSLVQAFDRVVVANPIQALIQVSLDGDPARGGCVLDDLAVVAEAVASSSALSLAGVMAVAPLGMEPSRAFGDLWAISQGLQGDFPQAAWISAGMTQDFEAAIAAGATHVRIGSAILGNRA</sequence>
<dbReference type="PANTHER" id="PTHR10146:SF14">
    <property type="entry name" value="PYRIDOXAL PHOSPHATE HOMEOSTASIS PROTEIN"/>
    <property type="match status" value="1"/>
</dbReference>
<evidence type="ECO:0000256" key="1">
    <source>
        <dbReference type="ARBA" id="ARBA00022898"/>
    </source>
</evidence>
<dbReference type="EMBL" id="CAEZVF010000154">
    <property type="protein sequence ID" value="CAB4626182.1"/>
    <property type="molecule type" value="Genomic_DNA"/>
</dbReference>